<dbReference type="Gene3D" id="3.40.50.720">
    <property type="entry name" value="NAD(P)-binding Rossmann-like Domain"/>
    <property type="match status" value="1"/>
</dbReference>
<keyword evidence="6" id="KW-1133">Transmembrane helix</keyword>
<dbReference type="PRINTS" id="PR00081">
    <property type="entry name" value="GDHRDH"/>
</dbReference>
<feature type="region of interest" description="Disordered" evidence="5">
    <location>
        <begin position="1"/>
        <end position="62"/>
    </location>
</feature>
<evidence type="ECO:0000256" key="1">
    <source>
        <dbReference type="ARBA" id="ARBA00004240"/>
    </source>
</evidence>
<evidence type="ECO:0000256" key="6">
    <source>
        <dbReference type="SAM" id="Phobius"/>
    </source>
</evidence>
<dbReference type="CDD" id="cd05356">
    <property type="entry name" value="17beta-HSD1_like_SDR_c"/>
    <property type="match status" value="1"/>
</dbReference>
<dbReference type="EMBL" id="SPHZ02000008">
    <property type="protein sequence ID" value="KAF0904324.1"/>
    <property type="molecule type" value="Genomic_DNA"/>
</dbReference>
<sequence length="385" mass="41328">MVSVTSRCSCSRTPSDGGDTGRGEASIRSLPAPPSRVHQRGGRDLVEGGTHRGKSQRGGRDVIGEERSIKGNLRRWLGVKPLEARGTDLPYGVWLAARECPTRWTWKLGLDLTHKKQHNKLKLRKKSFILLASLGAVHVAAAVFRLIAFLSFGLHRPKNLRRRYGAWAVVTGPTSGIGRAMALELAAHGLNVVLVGRDPAKLRDVADAIARSHGVRTKTVVFDFSLVSTVQGEKAMAALREAVEGVDVGVLVNNAGVAKPGAMFLHEADMEPLMRMVRVNALALTKVTAAVLPGMAERGRGAVVNIGSASSGALPSFPLYSVYAGTKAYVAAFSRGLSVEYKSKGIDVQCQVPFLIETNMISSFMKGNFVSQFMVTSESYAHAAV</sequence>
<dbReference type="InterPro" id="IPR036291">
    <property type="entry name" value="NAD(P)-bd_dom_sf"/>
</dbReference>
<reference evidence="7 8" key="1">
    <citation type="submission" date="2019-11" db="EMBL/GenBank/DDBJ databases">
        <title>Whole genome sequence of Oryza granulata.</title>
        <authorList>
            <person name="Li W."/>
        </authorList>
    </citation>
    <scope>NUCLEOTIDE SEQUENCE [LARGE SCALE GENOMIC DNA]</scope>
    <source>
        <strain evidence="8">cv. Menghai</strain>
        <tissue evidence="7">Leaf</tissue>
    </source>
</reference>
<protein>
    <submittedName>
        <fullName evidence="7">Uncharacterized protein</fullName>
    </submittedName>
</protein>
<comment type="subcellular location">
    <subcellularLocation>
        <location evidence="1">Endoplasmic reticulum</location>
    </subcellularLocation>
</comment>
<keyword evidence="8" id="KW-1185">Reference proteome</keyword>
<gene>
    <name evidence="7" type="ORF">E2562_033292</name>
</gene>
<dbReference type="PRINTS" id="PR00080">
    <property type="entry name" value="SDRFAMILY"/>
</dbReference>
<keyword evidence="3" id="KW-0560">Oxidoreductase</keyword>
<accession>A0A6G1CWM6</accession>
<evidence type="ECO:0000256" key="2">
    <source>
        <dbReference type="ARBA" id="ARBA00022857"/>
    </source>
</evidence>
<dbReference type="PROSITE" id="PS00061">
    <property type="entry name" value="ADH_SHORT"/>
    <property type="match status" value="1"/>
</dbReference>
<dbReference type="Proteomes" id="UP000479710">
    <property type="component" value="Unassembled WGS sequence"/>
</dbReference>
<dbReference type="InterPro" id="IPR002347">
    <property type="entry name" value="SDR_fam"/>
</dbReference>
<keyword evidence="6" id="KW-0472">Membrane</keyword>
<dbReference type="FunFam" id="3.40.50.720:FF:000137">
    <property type="entry name" value="Hydroxysteroid (17-beta) dehydrogenase 3"/>
    <property type="match status" value="1"/>
</dbReference>
<organism evidence="7 8">
    <name type="scientific">Oryza meyeriana var. granulata</name>
    <dbReference type="NCBI Taxonomy" id="110450"/>
    <lineage>
        <taxon>Eukaryota</taxon>
        <taxon>Viridiplantae</taxon>
        <taxon>Streptophyta</taxon>
        <taxon>Embryophyta</taxon>
        <taxon>Tracheophyta</taxon>
        <taxon>Spermatophyta</taxon>
        <taxon>Magnoliopsida</taxon>
        <taxon>Liliopsida</taxon>
        <taxon>Poales</taxon>
        <taxon>Poaceae</taxon>
        <taxon>BOP clade</taxon>
        <taxon>Oryzoideae</taxon>
        <taxon>Oryzeae</taxon>
        <taxon>Oryzinae</taxon>
        <taxon>Oryza</taxon>
        <taxon>Oryza meyeriana</taxon>
    </lineage>
</organism>
<evidence type="ECO:0000313" key="8">
    <source>
        <dbReference type="Proteomes" id="UP000479710"/>
    </source>
</evidence>
<feature type="compositionally biased region" description="Basic and acidic residues" evidence="5">
    <location>
        <begin position="41"/>
        <end position="50"/>
    </location>
</feature>
<evidence type="ECO:0000256" key="4">
    <source>
        <dbReference type="RuleBase" id="RU000363"/>
    </source>
</evidence>
<dbReference type="SUPFAM" id="SSF51735">
    <property type="entry name" value="NAD(P)-binding Rossmann-fold domains"/>
    <property type="match status" value="1"/>
</dbReference>
<dbReference type="InterPro" id="IPR020904">
    <property type="entry name" value="Sc_DH/Rdtase_CS"/>
</dbReference>
<comment type="similarity">
    <text evidence="4">Belongs to the short-chain dehydrogenases/reductases (SDR) family.</text>
</comment>
<keyword evidence="6" id="KW-0812">Transmembrane</keyword>
<name>A0A6G1CWM6_9ORYZ</name>
<proteinExistence type="inferred from homology"/>
<dbReference type="PANTHER" id="PTHR43899">
    <property type="entry name" value="RH59310P"/>
    <property type="match status" value="1"/>
</dbReference>
<keyword evidence="2" id="KW-0521">NADP</keyword>
<comment type="caution">
    <text evidence="7">The sequence shown here is derived from an EMBL/GenBank/DDBJ whole genome shotgun (WGS) entry which is preliminary data.</text>
</comment>
<dbReference type="OrthoDB" id="680872at2759"/>
<dbReference type="GO" id="GO:0005783">
    <property type="term" value="C:endoplasmic reticulum"/>
    <property type="evidence" value="ECO:0007669"/>
    <property type="project" value="UniProtKB-SubCell"/>
</dbReference>
<dbReference type="InterPro" id="IPR051019">
    <property type="entry name" value="VLCFA-Steroid_DH"/>
</dbReference>
<evidence type="ECO:0000256" key="5">
    <source>
        <dbReference type="SAM" id="MobiDB-lite"/>
    </source>
</evidence>
<feature type="compositionally biased region" description="Polar residues" evidence="5">
    <location>
        <begin position="1"/>
        <end position="14"/>
    </location>
</feature>
<evidence type="ECO:0000256" key="3">
    <source>
        <dbReference type="ARBA" id="ARBA00023002"/>
    </source>
</evidence>
<dbReference type="PANTHER" id="PTHR43899:SF38">
    <property type="entry name" value="OS06G0300200 PROTEIN"/>
    <property type="match status" value="1"/>
</dbReference>
<evidence type="ECO:0000313" key="7">
    <source>
        <dbReference type="EMBL" id="KAF0904324.1"/>
    </source>
</evidence>
<dbReference type="AlphaFoldDB" id="A0A6G1CWM6"/>
<dbReference type="GO" id="GO:0045703">
    <property type="term" value="F:ketoreductase activity"/>
    <property type="evidence" value="ECO:0007669"/>
    <property type="project" value="TreeGrafter"/>
</dbReference>
<feature type="transmembrane region" description="Helical" evidence="6">
    <location>
        <begin position="128"/>
        <end position="154"/>
    </location>
</feature>
<dbReference type="Pfam" id="PF00106">
    <property type="entry name" value="adh_short"/>
    <property type="match status" value="1"/>
</dbReference>